<evidence type="ECO:0000313" key="3">
    <source>
        <dbReference type="EMBL" id="BCK83767.1"/>
    </source>
</evidence>
<name>A0A810QC17_9FIRM</name>
<dbReference type="RefSeq" id="WP_213542858.1">
    <property type="nucleotide sequence ID" value="NZ_AP023420.1"/>
</dbReference>
<dbReference type="Pfam" id="PF20097">
    <property type="entry name" value="DUF6487"/>
    <property type="match status" value="1"/>
</dbReference>
<dbReference type="KEGG" id="pfaa:MM59RIKEN_10860"/>
<evidence type="ECO:0000256" key="1">
    <source>
        <dbReference type="SAM" id="MobiDB-lite"/>
    </source>
</evidence>
<proteinExistence type="predicted"/>
<evidence type="ECO:0000313" key="4">
    <source>
        <dbReference type="Proteomes" id="UP000679848"/>
    </source>
</evidence>
<gene>
    <name evidence="3" type="ORF">MM59RIKEN_10860</name>
</gene>
<organism evidence="3 4">
    <name type="scientific">Pusillibacter faecalis</name>
    <dbReference type="NCBI Taxonomy" id="2714358"/>
    <lineage>
        <taxon>Bacteria</taxon>
        <taxon>Bacillati</taxon>
        <taxon>Bacillota</taxon>
        <taxon>Clostridia</taxon>
        <taxon>Eubacteriales</taxon>
        <taxon>Oscillospiraceae</taxon>
        <taxon>Pusillibacter</taxon>
    </lineage>
</organism>
<accession>A0A810QC17</accession>
<feature type="compositionally biased region" description="Basic and acidic residues" evidence="1">
    <location>
        <begin position="34"/>
        <end position="50"/>
    </location>
</feature>
<dbReference type="InterPro" id="IPR045504">
    <property type="entry name" value="DUF6487"/>
</dbReference>
<protein>
    <recommendedName>
        <fullName evidence="2">DUF6487 domain-containing protein</fullName>
    </recommendedName>
</protein>
<feature type="region of interest" description="Disordered" evidence="1">
    <location>
        <begin position="1"/>
        <end position="65"/>
    </location>
</feature>
<reference evidence="3" key="1">
    <citation type="submission" date="2020-09" db="EMBL/GenBank/DDBJ databases">
        <title>New species isolated from human feces.</title>
        <authorList>
            <person name="Kitahara M."/>
            <person name="Shigeno Y."/>
            <person name="Shime M."/>
            <person name="Matsumoto Y."/>
            <person name="Nakamura S."/>
            <person name="Motooka D."/>
            <person name="Fukuoka S."/>
            <person name="Nishikawa H."/>
            <person name="Benno Y."/>
        </authorList>
    </citation>
    <scope>NUCLEOTIDE SEQUENCE</scope>
    <source>
        <strain evidence="3">MM59</strain>
    </source>
</reference>
<dbReference type="EMBL" id="AP023420">
    <property type="protein sequence ID" value="BCK83767.1"/>
    <property type="molecule type" value="Genomic_DNA"/>
</dbReference>
<keyword evidence="4" id="KW-1185">Reference proteome</keyword>
<evidence type="ECO:0000259" key="2">
    <source>
        <dbReference type="Pfam" id="PF20097"/>
    </source>
</evidence>
<dbReference type="Proteomes" id="UP000679848">
    <property type="component" value="Chromosome"/>
</dbReference>
<feature type="domain" description="DUF6487" evidence="2">
    <location>
        <begin position="59"/>
        <end position="123"/>
    </location>
</feature>
<sequence>MPFWKKGEDPWDLQPEAGAKPGMTSAQDTPTLFEELRDWNEARRERKTQRETPPPATACPWCGQDMETGWIAGGRDGIQWWSGWPPRSLVDETPIRVDHEGTLLRRYKVAFLCRSCRRMALEFPEAVLHPSWDIPSPQVEDAP</sequence>
<dbReference type="AlphaFoldDB" id="A0A810QC17"/>